<dbReference type="STRING" id="644548.SCNU_18858"/>
<name>F1YPB7_9ACTN</name>
<reference evidence="1 2" key="1">
    <citation type="journal article" date="2011" name="J. Bacteriol.">
        <title>Draft Genome Sequence of Gordonia neofelifaecis NRRL B-59395, a Cholesterol-Degrading Actinomycete.</title>
        <authorList>
            <person name="Ge F."/>
            <person name="Li W."/>
            <person name="Chen G."/>
            <person name="Liu Y."/>
            <person name="Zhang G."/>
            <person name="Yong B."/>
            <person name="Wang Q."/>
            <person name="Wang N."/>
            <person name="Huang Z."/>
            <person name="Li W."/>
            <person name="Wang J."/>
            <person name="Wu C."/>
            <person name="Xie Q."/>
            <person name="Liu G."/>
        </authorList>
    </citation>
    <scope>NUCLEOTIDE SEQUENCE [LARGE SCALE GENOMIC DNA]</scope>
    <source>
        <strain evidence="1 2">NRRL B-59395</strain>
    </source>
</reference>
<protein>
    <recommendedName>
        <fullName evidence="3">Pentapeptide repeat-containing protein</fullName>
    </recommendedName>
</protein>
<evidence type="ECO:0008006" key="3">
    <source>
        <dbReference type="Google" id="ProtNLM"/>
    </source>
</evidence>
<evidence type="ECO:0000313" key="1">
    <source>
        <dbReference type="EMBL" id="EGD53437.1"/>
    </source>
</evidence>
<dbReference type="RefSeq" id="WP_009680959.1">
    <property type="nucleotide sequence ID" value="NZ_AEUD01000023.1"/>
</dbReference>
<proteinExistence type="predicted"/>
<dbReference type="Proteomes" id="UP000035065">
    <property type="component" value="Unassembled WGS sequence"/>
</dbReference>
<dbReference type="Gene3D" id="2.160.20.80">
    <property type="entry name" value="E3 ubiquitin-protein ligase SopA"/>
    <property type="match status" value="1"/>
</dbReference>
<comment type="caution">
    <text evidence="1">The sequence shown here is derived from an EMBL/GenBank/DDBJ whole genome shotgun (WGS) entry which is preliminary data.</text>
</comment>
<dbReference type="EMBL" id="AEUD01000023">
    <property type="protein sequence ID" value="EGD53437.1"/>
    <property type="molecule type" value="Genomic_DNA"/>
</dbReference>
<dbReference type="SUPFAM" id="SSF141571">
    <property type="entry name" value="Pentapeptide repeat-like"/>
    <property type="match status" value="1"/>
</dbReference>
<keyword evidence="2" id="KW-1185">Reference proteome</keyword>
<gene>
    <name evidence="1" type="ORF">SCNU_18858</name>
</gene>
<dbReference type="AlphaFoldDB" id="F1YPB7"/>
<accession>F1YPB7</accession>
<dbReference type="eggNOG" id="COG1357">
    <property type="taxonomic scope" value="Bacteria"/>
</dbReference>
<evidence type="ECO:0000313" key="2">
    <source>
        <dbReference type="Proteomes" id="UP000035065"/>
    </source>
</evidence>
<organism evidence="1 2">
    <name type="scientific">Gordonia neofelifaecis NRRL B-59395</name>
    <dbReference type="NCBI Taxonomy" id="644548"/>
    <lineage>
        <taxon>Bacteria</taxon>
        <taxon>Bacillati</taxon>
        <taxon>Actinomycetota</taxon>
        <taxon>Actinomycetes</taxon>
        <taxon>Mycobacteriales</taxon>
        <taxon>Gordoniaceae</taxon>
        <taxon>Gordonia</taxon>
    </lineage>
</organism>
<sequence length="224" mass="24762">MESDRRERSRPIRRPKIDRLNLTGLDDLTVDALQAHESIEFGRFQDAELVDRDLSGLTLTDCELSNLTIDSVELGGGRIFDSVLAGINAPRLSAARASIRNVRLRGSRVGAFDLFEGKVRSLVVEDSRLGLVNLRGSDVRDVVFRDCRIDELDLSEAAVARMSFENCTVRALEVHRSTLIDVDLRGADIETVRHLDGLRGAVVDSDQVVQFAAHFAAHLGLVVE</sequence>